<dbReference type="Gene3D" id="3.20.20.140">
    <property type="entry name" value="Metal-dependent hydrolases"/>
    <property type="match status" value="1"/>
</dbReference>
<dbReference type="EMBL" id="MFKF01000339">
    <property type="protein sequence ID" value="OGG46151.1"/>
    <property type="molecule type" value="Genomic_DNA"/>
</dbReference>
<organism evidence="3 4">
    <name type="scientific">Handelsmanbacteria sp. (strain RIFCSPLOWO2_12_FULL_64_10)</name>
    <dbReference type="NCBI Taxonomy" id="1817868"/>
    <lineage>
        <taxon>Bacteria</taxon>
        <taxon>Candidatus Handelsmaniibacteriota</taxon>
    </lineage>
</organism>
<reference evidence="3 4" key="1">
    <citation type="journal article" date="2016" name="Nat. Commun.">
        <title>Thousands of microbial genomes shed light on interconnected biogeochemical processes in an aquifer system.</title>
        <authorList>
            <person name="Anantharaman K."/>
            <person name="Brown C.T."/>
            <person name="Hug L.A."/>
            <person name="Sharon I."/>
            <person name="Castelle C.J."/>
            <person name="Probst A.J."/>
            <person name="Thomas B.C."/>
            <person name="Singh A."/>
            <person name="Wilkins M.J."/>
            <person name="Karaoz U."/>
            <person name="Brodie E.L."/>
            <person name="Williams K.H."/>
            <person name="Hubbard S.S."/>
            <person name="Banfield J.F."/>
        </authorList>
    </citation>
    <scope>NUCLEOTIDE SEQUENCE [LARGE SCALE GENOMIC DNA]</scope>
    <source>
        <strain evidence="4">RIFCSPLOWO2_12_FULL_64_10</strain>
    </source>
</reference>
<evidence type="ECO:0000259" key="2">
    <source>
        <dbReference type="Pfam" id="PF04909"/>
    </source>
</evidence>
<gene>
    <name evidence="3" type="ORF">A3F84_04665</name>
</gene>
<name>A0A1F6CB11_HANXR</name>
<dbReference type="Pfam" id="PF04909">
    <property type="entry name" value="Amidohydro_2"/>
    <property type="match status" value="1"/>
</dbReference>
<evidence type="ECO:0000256" key="1">
    <source>
        <dbReference type="ARBA" id="ARBA00023239"/>
    </source>
</evidence>
<dbReference type="InterPro" id="IPR032466">
    <property type="entry name" value="Metal_Hydrolase"/>
</dbReference>
<dbReference type="GO" id="GO:0005737">
    <property type="term" value="C:cytoplasm"/>
    <property type="evidence" value="ECO:0007669"/>
    <property type="project" value="TreeGrafter"/>
</dbReference>
<dbReference type="InterPro" id="IPR006680">
    <property type="entry name" value="Amidohydro-rel"/>
</dbReference>
<dbReference type="AlphaFoldDB" id="A0A1F6CB11"/>
<evidence type="ECO:0000313" key="3">
    <source>
        <dbReference type="EMBL" id="OGG46151.1"/>
    </source>
</evidence>
<dbReference type="PANTHER" id="PTHR21240:SF28">
    <property type="entry name" value="ISO-OROTATE DECARBOXYLASE (EUROFUNG)"/>
    <property type="match status" value="1"/>
</dbReference>
<protein>
    <recommendedName>
        <fullName evidence="2">Amidohydrolase-related domain-containing protein</fullName>
    </recommendedName>
</protein>
<dbReference type="Proteomes" id="UP000178606">
    <property type="component" value="Unassembled WGS sequence"/>
</dbReference>
<proteinExistence type="predicted"/>
<dbReference type="GO" id="GO:0019748">
    <property type="term" value="P:secondary metabolic process"/>
    <property type="evidence" value="ECO:0007669"/>
    <property type="project" value="TreeGrafter"/>
</dbReference>
<accession>A0A1F6CB11</accession>
<dbReference type="SUPFAM" id="SSF51556">
    <property type="entry name" value="Metallo-dependent hydrolases"/>
    <property type="match status" value="1"/>
</dbReference>
<evidence type="ECO:0000313" key="4">
    <source>
        <dbReference type="Proteomes" id="UP000178606"/>
    </source>
</evidence>
<dbReference type="PANTHER" id="PTHR21240">
    <property type="entry name" value="2-AMINO-3-CARBOXYLMUCONATE-6-SEMIALDEHYDE DECARBOXYLASE"/>
    <property type="match status" value="1"/>
</dbReference>
<sequence>MICDSHCHLKHGNRERTEYSARQIVEAMDGAGIDRSVVFAMCVSSSRAAEIAYRAYKEFPDRLIPYAYAIPHISEPALPHVERAVTELGFRGIKVHGGETRLTDYVIDPVFELAARLGVPCLVDFAGNVEFTSRIAAAFPRTTIIVAHMGRYLCTDRGLLDQFIQIAEKHENVILDTSGVVIPGKVAEAVHRIGSDRMAWGIDGPYPAPDLASFAKEEIERIRVLPVSEKDKDNLFWGTIARLLKLE</sequence>
<dbReference type="InterPro" id="IPR032465">
    <property type="entry name" value="ACMSD"/>
</dbReference>
<keyword evidence="1" id="KW-0456">Lyase</keyword>
<dbReference type="GO" id="GO:0016831">
    <property type="term" value="F:carboxy-lyase activity"/>
    <property type="evidence" value="ECO:0007669"/>
    <property type="project" value="InterPro"/>
</dbReference>
<feature type="domain" description="Amidohydrolase-related" evidence="2">
    <location>
        <begin position="4"/>
        <end position="246"/>
    </location>
</feature>
<comment type="caution">
    <text evidence="3">The sequence shown here is derived from an EMBL/GenBank/DDBJ whole genome shotgun (WGS) entry which is preliminary data.</text>
</comment>
<dbReference type="GO" id="GO:0016787">
    <property type="term" value="F:hydrolase activity"/>
    <property type="evidence" value="ECO:0007669"/>
    <property type="project" value="InterPro"/>
</dbReference>